<accession>A0A1J1HPE5</accession>
<reference evidence="1 2" key="1">
    <citation type="submission" date="2015-04" db="EMBL/GenBank/DDBJ databases">
        <authorList>
            <person name="Syromyatnikov M.Y."/>
            <person name="Popov V.N."/>
        </authorList>
    </citation>
    <scope>NUCLEOTIDE SEQUENCE [LARGE SCALE GENOMIC DNA]</scope>
</reference>
<proteinExistence type="predicted"/>
<keyword evidence="2" id="KW-1185">Reference proteome</keyword>
<name>A0A1J1HPE5_9DIPT</name>
<gene>
    <name evidence="1" type="ORF">CLUMA_CG003650</name>
</gene>
<protein>
    <submittedName>
        <fullName evidence="1">CLUMA_CG003650, isoform A</fullName>
    </submittedName>
</protein>
<evidence type="ECO:0000313" key="1">
    <source>
        <dbReference type="EMBL" id="CRK89919.1"/>
    </source>
</evidence>
<sequence>MQNLRQLLKLPLFNINHQTTRYRERNKKGCIILYS</sequence>
<dbReference type="AlphaFoldDB" id="A0A1J1HPE5"/>
<dbReference type="Proteomes" id="UP000183832">
    <property type="component" value="Unassembled WGS sequence"/>
</dbReference>
<organism evidence="1 2">
    <name type="scientific">Clunio marinus</name>
    <dbReference type="NCBI Taxonomy" id="568069"/>
    <lineage>
        <taxon>Eukaryota</taxon>
        <taxon>Metazoa</taxon>
        <taxon>Ecdysozoa</taxon>
        <taxon>Arthropoda</taxon>
        <taxon>Hexapoda</taxon>
        <taxon>Insecta</taxon>
        <taxon>Pterygota</taxon>
        <taxon>Neoptera</taxon>
        <taxon>Endopterygota</taxon>
        <taxon>Diptera</taxon>
        <taxon>Nematocera</taxon>
        <taxon>Chironomoidea</taxon>
        <taxon>Chironomidae</taxon>
        <taxon>Clunio</taxon>
    </lineage>
</organism>
<evidence type="ECO:0000313" key="2">
    <source>
        <dbReference type="Proteomes" id="UP000183832"/>
    </source>
</evidence>
<dbReference type="EMBL" id="CVRI01000015">
    <property type="protein sequence ID" value="CRK89919.1"/>
    <property type="molecule type" value="Genomic_DNA"/>
</dbReference>